<gene>
    <name evidence="6" type="ORF">RVR_803</name>
</gene>
<dbReference type="GO" id="GO:0005737">
    <property type="term" value="C:cytoplasm"/>
    <property type="evidence" value="ECO:0007669"/>
    <property type="project" value="TreeGrafter"/>
</dbReference>
<evidence type="ECO:0000256" key="1">
    <source>
        <dbReference type="ARBA" id="ARBA00000427"/>
    </source>
</evidence>
<dbReference type="Gene3D" id="2.120.10.10">
    <property type="match status" value="1"/>
</dbReference>
<dbReference type="GO" id="GO:0016020">
    <property type="term" value="C:membrane"/>
    <property type="evidence" value="ECO:0007669"/>
    <property type="project" value="TreeGrafter"/>
</dbReference>
<dbReference type="EMBL" id="AP018365">
    <property type="protein sequence ID" value="BBA95795.1"/>
    <property type="molecule type" value="Genomic_DNA"/>
</dbReference>
<dbReference type="Pfam" id="PF13088">
    <property type="entry name" value="BNR_2"/>
    <property type="match status" value="1"/>
</dbReference>
<dbReference type="InterPro" id="IPR006311">
    <property type="entry name" value="TAT_signal"/>
</dbReference>
<dbReference type="SUPFAM" id="SSF50939">
    <property type="entry name" value="Sialidases"/>
    <property type="match status" value="1"/>
</dbReference>
<feature type="chain" id="PRO_5032330480" description="exo-alpha-sialidase" evidence="4">
    <location>
        <begin position="30"/>
        <end position="401"/>
    </location>
</feature>
<protein>
    <recommendedName>
        <fullName evidence="3">exo-alpha-sialidase</fullName>
        <ecNumber evidence="3">3.2.1.18</ecNumber>
    </recommendedName>
</protein>
<dbReference type="PANTHER" id="PTHR10628:SF30">
    <property type="entry name" value="EXO-ALPHA-SIALIDASE"/>
    <property type="match status" value="1"/>
</dbReference>
<feature type="signal peptide" evidence="4">
    <location>
        <begin position="1"/>
        <end position="29"/>
    </location>
</feature>
<dbReference type="CDD" id="cd15482">
    <property type="entry name" value="Sialidase_non-viral"/>
    <property type="match status" value="1"/>
</dbReference>
<keyword evidence="4" id="KW-0732">Signal</keyword>
<dbReference type="InterPro" id="IPR011040">
    <property type="entry name" value="Sialidase"/>
</dbReference>
<feature type="domain" description="Sialidase" evidence="5">
    <location>
        <begin position="66"/>
        <end position="370"/>
    </location>
</feature>
<dbReference type="InterPro" id="IPR026856">
    <property type="entry name" value="Sialidase_fam"/>
</dbReference>
<evidence type="ECO:0000313" key="7">
    <source>
        <dbReference type="Proteomes" id="UP000595703"/>
    </source>
</evidence>
<dbReference type="GO" id="GO:0004308">
    <property type="term" value="F:exo-alpha-sialidase activity"/>
    <property type="evidence" value="ECO:0007669"/>
    <property type="project" value="UniProtKB-EC"/>
</dbReference>
<sequence length="401" mass="41222">MSFSRRRLIVLPLTVGALGLAGVSTRAAAATEGGTTGPAPETTVFTSGADGYAVYRIPAVVRTTRGTLLAFAEARSGSADSARTVVVARRSADGGRTWAGQAVVAGDGTDTHGNPAPVVDPRTGRITLLTCTNGAGVTEEQIMSGQAPAADGRRVWVQHSTDDGLTFTAPREITAAAGHPDWRWYATGPGHAIALGTGPHRGRLVAPANHSSAPPAGSADTGTEAKYYGGHCLLSDDGGTTWRIGFVDGTPDGVVNANETAVAQLADGTVYFNARDQNGSAPGVRVDARSADGGEHLEQPYAPQVELSGPVVQGSLLQPVGGPLLFAGPADPDARAAMAVRASADGGRTWADVRTLSRLPAGYSDLVQTGPDEVGLLYETGTATAYDRIAFARLPLRELHP</sequence>
<evidence type="ECO:0000313" key="6">
    <source>
        <dbReference type="EMBL" id="BBA95795.1"/>
    </source>
</evidence>
<dbReference type="RefSeq" id="WP_202232271.1">
    <property type="nucleotide sequence ID" value="NZ_AP018365.1"/>
</dbReference>
<evidence type="ECO:0000256" key="3">
    <source>
        <dbReference type="ARBA" id="ARBA00012733"/>
    </source>
</evidence>
<dbReference type="AlphaFoldDB" id="A0A7U3VLQ7"/>
<dbReference type="EC" id="3.2.1.18" evidence="3"/>
<keyword evidence="7" id="KW-1185">Reference proteome</keyword>
<dbReference type="PROSITE" id="PS51318">
    <property type="entry name" value="TAT"/>
    <property type="match status" value="1"/>
</dbReference>
<evidence type="ECO:0000259" key="5">
    <source>
        <dbReference type="Pfam" id="PF13088"/>
    </source>
</evidence>
<name>A0A7U3VLQ7_9ACTN</name>
<accession>A0A7U3VLQ7</accession>
<reference evidence="6 7" key="3">
    <citation type="journal article" date="2011" name="Nat. Chem. Biol.">
        <title>Reveromycin A biosynthesis uses RevG and RevJ for stereospecific spiroacetal formation.</title>
        <authorList>
            <person name="Takahashi S."/>
            <person name="Toyoda A."/>
            <person name="Sekiyama Y."/>
            <person name="Takagi H."/>
            <person name="Nogawa T."/>
            <person name="Uramoto M."/>
            <person name="Suzuki R."/>
            <person name="Koshino H."/>
            <person name="Kumano T."/>
            <person name="Panthee S."/>
            <person name="Dairi T."/>
            <person name="Ishikawa J."/>
            <person name="Ikeda H."/>
            <person name="Sakaki Y."/>
            <person name="Osada H."/>
        </authorList>
    </citation>
    <scope>NUCLEOTIDE SEQUENCE [LARGE SCALE GENOMIC DNA]</scope>
    <source>
        <strain evidence="6 7">SN-593</strain>
    </source>
</reference>
<reference evidence="6 7" key="4">
    <citation type="journal article" date="2020" name="Sci. Rep.">
        <title>beta-carboline chemical signals induce reveromycin production through a LuxR family regulator in Streptomyces sp. SN-593.</title>
        <authorList>
            <person name="Panthee S."/>
            <person name="Kito N."/>
            <person name="Hayashi T."/>
            <person name="Shimizu T."/>
            <person name="Ishikawa J."/>
            <person name="Hamamoto H."/>
            <person name="Osada H."/>
            <person name="Takahashi S."/>
        </authorList>
    </citation>
    <scope>NUCLEOTIDE SEQUENCE [LARGE SCALE GENOMIC DNA]</scope>
    <source>
        <strain evidence="6 7">SN-593</strain>
    </source>
</reference>
<comment type="catalytic activity">
    <reaction evidence="1">
        <text>Hydrolysis of alpha-(2-&gt;3)-, alpha-(2-&gt;6)-, alpha-(2-&gt;8)- glycosidic linkages of terminal sialic acid residues in oligosaccharides, glycoproteins, glycolipids, colominic acid and synthetic substrates.</text>
        <dbReference type="EC" id="3.2.1.18"/>
    </reaction>
</comment>
<proteinExistence type="inferred from homology"/>
<dbReference type="Proteomes" id="UP000595703">
    <property type="component" value="Chromosome"/>
</dbReference>
<comment type="similarity">
    <text evidence="2">Belongs to the glycosyl hydrolase 33 family.</text>
</comment>
<dbReference type="GO" id="GO:0006689">
    <property type="term" value="P:ganglioside catabolic process"/>
    <property type="evidence" value="ECO:0007669"/>
    <property type="project" value="TreeGrafter"/>
</dbReference>
<organism evidence="6 7">
    <name type="scientific">Actinacidiphila reveromycinica</name>
    <dbReference type="NCBI Taxonomy" id="659352"/>
    <lineage>
        <taxon>Bacteria</taxon>
        <taxon>Bacillati</taxon>
        <taxon>Actinomycetota</taxon>
        <taxon>Actinomycetes</taxon>
        <taxon>Kitasatosporales</taxon>
        <taxon>Streptomycetaceae</taxon>
        <taxon>Actinacidiphila</taxon>
    </lineage>
</organism>
<dbReference type="KEGG" id="arev:RVR_803"/>
<evidence type="ECO:0000256" key="4">
    <source>
        <dbReference type="SAM" id="SignalP"/>
    </source>
</evidence>
<evidence type="ECO:0000256" key="2">
    <source>
        <dbReference type="ARBA" id="ARBA00009348"/>
    </source>
</evidence>
<dbReference type="InterPro" id="IPR036278">
    <property type="entry name" value="Sialidase_sf"/>
</dbReference>
<dbReference type="GO" id="GO:0009313">
    <property type="term" value="P:oligosaccharide catabolic process"/>
    <property type="evidence" value="ECO:0007669"/>
    <property type="project" value="TreeGrafter"/>
</dbReference>
<dbReference type="PANTHER" id="PTHR10628">
    <property type="entry name" value="SIALIDASE"/>
    <property type="match status" value="1"/>
</dbReference>
<reference evidence="6 7" key="2">
    <citation type="journal article" date="2011" name="J. Antibiot.">
        <title>Furaquinocins I and J: novel polyketide isoprenoid hybrid compounds from Streptomyces reveromyceticus SN-593.</title>
        <authorList>
            <person name="Panthee S."/>
            <person name="Takahashi S."/>
            <person name="Takagi H."/>
            <person name="Nogawa T."/>
            <person name="Oowada E."/>
            <person name="Uramoto M."/>
            <person name="Osada H."/>
        </authorList>
    </citation>
    <scope>NUCLEOTIDE SEQUENCE [LARGE SCALE GENOMIC DNA]</scope>
    <source>
        <strain evidence="6 7">SN-593</strain>
    </source>
</reference>
<reference evidence="6 7" key="1">
    <citation type="journal article" date="2010" name="J. Bacteriol.">
        <title>Biochemical characterization of a novel indole prenyltransferase from Streptomyces sp. SN-593.</title>
        <authorList>
            <person name="Takahashi S."/>
            <person name="Takagi H."/>
            <person name="Toyoda A."/>
            <person name="Uramoto M."/>
            <person name="Nogawa T."/>
            <person name="Ueki M."/>
            <person name="Sakaki Y."/>
            <person name="Osada H."/>
        </authorList>
    </citation>
    <scope>NUCLEOTIDE SEQUENCE [LARGE SCALE GENOMIC DNA]</scope>
    <source>
        <strain evidence="6 7">SN-593</strain>
    </source>
</reference>